<organism evidence="1">
    <name type="scientific">Brugia timori</name>
    <dbReference type="NCBI Taxonomy" id="42155"/>
    <lineage>
        <taxon>Eukaryota</taxon>
        <taxon>Metazoa</taxon>
        <taxon>Ecdysozoa</taxon>
        <taxon>Nematoda</taxon>
        <taxon>Chromadorea</taxon>
        <taxon>Rhabditida</taxon>
        <taxon>Spirurina</taxon>
        <taxon>Spiruromorpha</taxon>
        <taxon>Filarioidea</taxon>
        <taxon>Onchocercidae</taxon>
        <taxon>Brugia</taxon>
    </lineage>
</organism>
<name>A0A0R3RD54_9BILA</name>
<sequence>LLSSPSGLFRFEHMFLLYYVLGSPFSHGTHFPNVFESLHHYAGVVFHY</sequence>
<proteinExistence type="predicted"/>
<reference evidence="1" key="1">
    <citation type="submission" date="2017-02" db="UniProtKB">
        <authorList>
            <consortium name="WormBaseParasite"/>
        </authorList>
    </citation>
    <scope>IDENTIFICATION</scope>
</reference>
<dbReference type="WBParaSite" id="BTMF_0001797701-mRNA-1">
    <property type="protein sequence ID" value="BTMF_0001797701-mRNA-1"/>
    <property type="gene ID" value="BTMF_0001797701"/>
</dbReference>
<protein>
    <submittedName>
        <fullName evidence="1">Ovule protein</fullName>
    </submittedName>
</protein>
<dbReference type="AlphaFoldDB" id="A0A0R3RD54"/>
<evidence type="ECO:0000313" key="1">
    <source>
        <dbReference type="WBParaSite" id="BTMF_0001797701-mRNA-1"/>
    </source>
</evidence>
<accession>A0A0R3RD54</accession>